<reference evidence="2" key="1">
    <citation type="journal article" date="2023" name="Science">
        <title>Genome structures resolve the early diversification of teleost fishes.</title>
        <authorList>
            <person name="Parey E."/>
            <person name="Louis A."/>
            <person name="Montfort J."/>
            <person name="Bouchez O."/>
            <person name="Roques C."/>
            <person name="Iampietro C."/>
            <person name="Lluch J."/>
            <person name="Castinel A."/>
            <person name="Donnadieu C."/>
            <person name="Desvignes T."/>
            <person name="Floi Bucao C."/>
            <person name="Jouanno E."/>
            <person name="Wen M."/>
            <person name="Mejri S."/>
            <person name="Dirks R."/>
            <person name="Jansen H."/>
            <person name="Henkel C."/>
            <person name="Chen W.J."/>
            <person name="Zahm M."/>
            <person name="Cabau C."/>
            <person name="Klopp C."/>
            <person name="Thompson A.W."/>
            <person name="Robinson-Rechavi M."/>
            <person name="Braasch I."/>
            <person name="Lecointre G."/>
            <person name="Bobe J."/>
            <person name="Postlethwait J.H."/>
            <person name="Berthelot C."/>
            <person name="Roest Crollius H."/>
            <person name="Guiguen Y."/>
        </authorList>
    </citation>
    <scope>NUCLEOTIDE SEQUENCE</scope>
    <source>
        <strain evidence="2">WJC10195</strain>
    </source>
</reference>
<proteinExistence type="predicted"/>
<dbReference type="EMBL" id="JAINUF010000009">
    <property type="protein sequence ID" value="KAJ8349860.1"/>
    <property type="molecule type" value="Genomic_DNA"/>
</dbReference>
<protein>
    <submittedName>
        <fullName evidence="2">Uncharacterized protein</fullName>
    </submittedName>
</protein>
<gene>
    <name evidence="2" type="ORF">SKAU_G00249900</name>
</gene>
<sequence length="101" mass="11535">MRVITIVNQVGVTEIIGILRKGYTQFSFALERNPELREGDDDMEENPEEGPSVVPCSRPEDTRDPLNKIGNVFNALTLAFKRSFIPYKDLCVDEFLMLWKG</sequence>
<feature type="region of interest" description="Disordered" evidence="1">
    <location>
        <begin position="34"/>
        <end position="62"/>
    </location>
</feature>
<comment type="caution">
    <text evidence="2">The sequence shown here is derived from an EMBL/GenBank/DDBJ whole genome shotgun (WGS) entry which is preliminary data.</text>
</comment>
<keyword evidence="3" id="KW-1185">Reference proteome</keyword>
<name>A0A9Q1F2M2_SYNKA</name>
<evidence type="ECO:0000256" key="1">
    <source>
        <dbReference type="SAM" id="MobiDB-lite"/>
    </source>
</evidence>
<feature type="compositionally biased region" description="Acidic residues" evidence="1">
    <location>
        <begin position="38"/>
        <end position="48"/>
    </location>
</feature>
<dbReference type="AlphaFoldDB" id="A0A9Q1F2M2"/>
<dbReference type="OrthoDB" id="10030973at2759"/>
<evidence type="ECO:0000313" key="2">
    <source>
        <dbReference type="EMBL" id="KAJ8349860.1"/>
    </source>
</evidence>
<evidence type="ECO:0000313" key="3">
    <source>
        <dbReference type="Proteomes" id="UP001152622"/>
    </source>
</evidence>
<accession>A0A9Q1F2M2</accession>
<organism evidence="2 3">
    <name type="scientific">Synaphobranchus kaupii</name>
    <name type="common">Kaup's arrowtooth eel</name>
    <dbReference type="NCBI Taxonomy" id="118154"/>
    <lineage>
        <taxon>Eukaryota</taxon>
        <taxon>Metazoa</taxon>
        <taxon>Chordata</taxon>
        <taxon>Craniata</taxon>
        <taxon>Vertebrata</taxon>
        <taxon>Euteleostomi</taxon>
        <taxon>Actinopterygii</taxon>
        <taxon>Neopterygii</taxon>
        <taxon>Teleostei</taxon>
        <taxon>Anguilliformes</taxon>
        <taxon>Synaphobranchidae</taxon>
        <taxon>Synaphobranchus</taxon>
    </lineage>
</organism>
<dbReference type="Proteomes" id="UP001152622">
    <property type="component" value="Chromosome 9"/>
</dbReference>